<dbReference type="GO" id="GO:0016020">
    <property type="term" value="C:membrane"/>
    <property type="evidence" value="ECO:0007669"/>
    <property type="project" value="TreeGrafter"/>
</dbReference>
<dbReference type="AlphaFoldDB" id="A0A4R2K0F1"/>
<dbReference type="PANTHER" id="PTHR43798:SF31">
    <property type="entry name" value="AB HYDROLASE SUPERFAMILY PROTEIN YCLE"/>
    <property type="match status" value="1"/>
</dbReference>
<reference evidence="3 4" key="1">
    <citation type="submission" date="2019-03" db="EMBL/GenBank/DDBJ databases">
        <title>Genomic Encyclopedia of Type Strains, Phase IV (KMG-IV): sequencing the most valuable type-strain genomes for metagenomic binning, comparative biology and taxonomic classification.</title>
        <authorList>
            <person name="Goeker M."/>
        </authorList>
    </citation>
    <scope>NUCLEOTIDE SEQUENCE [LARGE SCALE GENOMIC DNA]</scope>
    <source>
        <strain evidence="3 4">DSM 45934</strain>
    </source>
</reference>
<accession>A0A4R2K0F1</accession>
<dbReference type="PANTHER" id="PTHR43798">
    <property type="entry name" value="MONOACYLGLYCEROL LIPASE"/>
    <property type="match status" value="1"/>
</dbReference>
<dbReference type="Pfam" id="PF12697">
    <property type="entry name" value="Abhydrolase_6"/>
    <property type="match status" value="1"/>
</dbReference>
<dbReference type="RefSeq" id="WP_132117948.1">
    <property type="nucleotide sequence ID" value="NZ_SLWS01000004.1"/>
</dbReference>
<dbReference type="InterPro" id="IPR000073">
    <property type="entry name" value="AB_hydrolase_1"/>
</dbReference>
<sequence>MDSVPIRLDVTGPDGRGGPWQLAGELYLPSGEQPDTVQVLLSGLTYDRRYWRVPGTSDYVRHMVDDGHAVLALDRIGTGHSGRPPADQVTVQANVDTLHELVQALRAGIPGIRPFSQVIAVGHSLGTGIAIIGAAQYRDFNSLILTGLSHTLGPLYPDAVQSLQPAAGEPEGYLTTQPGKRSVIYEAEGGVDEPAAEYHEATKSTVTIGEGATVDEIYRQDYAAAVDVPVLLVVGAQDKLFVGAEKERDYYPGAPDVELFVVPDAAHSINVHRSAHLWFAAASRQLAKWAAESPHTASPYTPSA</sequence>
<gene>
    <name evidence="3" type="ORF">EV192_104638</name>
</gene>
<dbReference type="SUPFAM" id="SSF53474">
    <property type="entry name" value="alpha/beta-Hydrolases"/>
    <property type="match status" value="1"/>
</dbReference>
<dbReference type="EMBL" id="SLWS01000004">
    <property type="protein sequence ID" value="TCO59795.1"/>
    <property type="molecule type" value="Genomic_DNA"/>
</dbReference>
<dbReference type="OrthoDB" id="5524362at2"/>
<evidence type="ECO:0000313" key="4">
    <source>
        <dbReference type="Proteomes" id="UP000295680"/>
    </source>
</evidence>
<dbReference type="Gene3D" id="3.40.50.1820">
    <property type="entry name" value="alpha/beta hydrolase"/>
    <property type="match status" value="1"/>
</dbReference>
<feature type="domain" description="AB hydrolase-1" evidence="2">
    <location>
        <begin position="39"/>
        <end position="280"/>
    </location>
</feature>
<comment type="caution">
    <text evidence="3">The sequence shown here is derived from an EMBL/GenBank/DDBJ whole genome shotgun (WGS) entry which is preliminary data.</text>
</comment>
<dbReference type="Proteomes" id="UP000295680">
    <property type="component" value="Unassembled WGS sequence"/>
</dbReference>
<dbReference type="InterPro" id="IPR029058">
    <property type="entry name" value="AB_hydrolase_fold"/>
</dbReference>
<dbReference type="InterPro" id="IPR050266">
    <property type="entry name" value="AB_hydrolase_sf"/>
</dbReference>
<keyword evidence="4" id="KW-1185">Reference proteome</keyword>
<proteinExistence type="predicted"/>
<dbReference type="GO" id="GO:0016787">
    <property type="term" value="F:hydrolase activity"/>
    <property type="evidence" value="ECO:0007669"/>
    <property type="project" value="UniProtKB-KW"/>
</dbReference>
<keyword evidence="1 3" id="KW-0378">Hydrolase</keyword>
<evidence type="ECO:0000259" key="2">
    <source>
        <dbReference type="Pfam" id="PF12697"/>
    </source>
</evidence>
<organism evidence="3 4">
    <name type="scientific">Actinocrispum wychmicini</name>
    <dbReference type="NCBI Taxonomy" id="1213861"/>
    <lineage>
        <taxon>Bacteria</taxon>
        <taxon>Bacillati</taxon>
        <taxon>Actinomycetota</taxon>
        <taxon>Actinomycetes</taxon>
        <taxon>Pseudonocardiales</taxon>
        <taxon>Pseudonocardiaceae</taxon>
        <taxon>Actinocrispum</taxon>
    </lineage>
</organism>
<name>A0A4R2K0F1_9PSEU</name>
<evidence type="ECO:0000256" key="1">
    <source>
        <dbReference type="ARBA" id="ARBA00022801"/>
    </source>
</evidence>
<evidence type="ECO:0000313" key="3">
    <source>
        <dbReference type="EMBL" id="TCO59795.1"/>
    </source>
</evidence>
<protein>
    <submittedName>
        <fullName evidence="3">Alpha-beta hydrolase superfamily lysophospholipase</fullName>
    </submittedName>
</protein>